<dbReference type="SUPFAM" id="SSF48652">
    <property type="entry name" value="Tetraspanin"/>
    <property type="match status" value="1"/>
</dbReference>
<keyword evidence="9" id="KW-1185">Reference proteome</keyword>
<dbReference type="InterPro" id="IPR000301">
    <property type="entry name" value="Tetraspanin_animals"/>
</dbReference>
<evidence type="ECO:0000313" key="8">
    <source>
        <dbReference type="EMBL" id="KAK7508569.1"/>
    </source>
</evidence>
<evidence type="ECO:0000256" key="4">
    <source>
        <dbReference type="ARBA" id="ARBA00022989"/>
    </source>
</evidence>
<feature type="transmembrane region" description="Helical" evidence="7">
    <location>
        <begin position="76"/>
        <end position="100"/>
    </location>
</feature>
<feature type="transmembrane region" description="Helical" evidence="7">
    <location>
        <begin position="39"/>
        <end position="64"/>
    </location>
</feature>
<dbReference type="InterPro" id="IPR008952">
    <property type="entry name" value="Tetraspanin_EC2_sf"/>
</dbReference>
<keyword evidence="5 7" id="KW-0472">Membrane</keyword>
<evidence type="ECO:0000256" key="5">
    <source>
        <dbReference type="ARBA" id="ARBA00023136"/>
    </source>
</evidence>
<accession>A0ABD0MBF2</accession>
<dbReference type="PRINTS" id="PR00259">
    <property type="entry name" value="TMFOUR"/>
</dbReference>
<comment type="subcellular location">
    <subcellularLocation>
        <location evidence="1 7">Membrane</location>
        <topology evidence="1 7">Multi-pass membrane protein</topology>
    </subcellularLocation>
</comment>
<feature type="transmembrane region" description="Helical" evidence="7">
    <location>
        <begin position="263"/>
        <end position="288"/>
    </location>
</feature>
<evidence type="ECO:0000313" key="9">
    <source>
        <dbReference type="Proteomes" id="UP001519460"/>
    </source>
</evidence>
<dbReference type="Proteomes" id="UP001519460">
    <property type="component" value="Unassembled WGS sequence"/>
</dbReference>
<sequence>MKPDAQRGGNNTGRRGFSLRRLRRIQQQKRSEVGICTKYTLFFENFILLFVGLACMALGTYILALKKKKVNDALDFFLDPACDMCLAGSAIFLLSFFGCTGALRENTVFLKIFYYSLSLFLLLEVAVAVLFFLSYYQDDVRNALFPEDTFRKAIVSYRSDRDMQDLIDSLQQSLGCCGMSDNEKGYEDWNANEYFNCTLGNQSPEKCSVPPSCCKMEAGAQINLNCGGNIYTWNNGQRTVSDTRKIYTKGCLMALGDWVNQNALILGGVLLGVLLPQIFIICMARNLLDMIRAQKRKWQR</sequence>
<dbReference type="EMBL" id="JACVVK020000001">
    <property type="protein sequence ID" value="KAK7508569.1"/>
    <property type="molecule type" value="Genomic_DNA"/>
</dbReference>
<dbReference type="Gene3D" id="1.10.1450.10">
    <property type="entry name" value="Tetraspanin"/>
    <property type="match status" value="1"/>
</dbReference>
<dbReference type="PANTHER" id="PTHR19282:SF431">
    <property type="entry name" value="TETRASPANIN 26A, ISOFORM B-RELATED"/>
    <property type="match status" value="1"/>
</dbReference>
<name>A0ABD0MBF2_9CAEN</name>
<reference evidence="8 9" key="1">
    <citation type="journal article" date="2023" name="Sci. Data">
        <title>Genome assembly of the Korean intertidal mud-creeper Batillaria attramentaria.</title>
        <authorList>
            <person name="Patra A.K."/>
            <person name="Ho P.T."/>
            <person name="Jun S."/>
            <person name="Lee S.J."/>
            <person name="Kim Y."/>
            <person name="Won Y.J."/>
        </authorList>
    </citation>
    <scope>NUCLEOTIDE SEQUENCE [LARGE SCALE GENOMIC DNA]</scope>
    <source>
        <strain evidence="8">Wonlab-2016</strain>
    </source>
</reference>
<dbReference type="InterPro" id="IPR018499">
    <property type="entry name" value="Tetraspanin/Peripherin"/>
</dbReference>
<feature type="disulfide bond" evidence="6">
    <location>
        <begin position="177"/>
        <end position="197"/>
    </location>
</feature>
<feature type="transmembrane region" description="Helical" evidence="7">
    <location>
        <begin position="112"/>
        <end position="136"/>
    </location>
</feature>
<dbReference type="PIRSF" id="PIRSF002419">
    <property type="entry name" value="Tetraspanin"/>
    <property type="match status" value="1"/>
</dbReference>
<organism evidence="8 9">
    <name type="scientific">Batillaria attramentaria</name>
    <dbReference type="NCBI Taxonomy" id="370345"/>
    <lineage>
        <taxon>Eukaryota</taxon>
        <taxon>Metazoa</taxon>
        <taxon>Spiralia</taxon>
        <taxon>Lophotrochozoa</taxon>
        <taxon>Mollusca</taxon>
        <taxon>Gastropoda</taxon>
        <taxon>Caenogastropoda</taxon>
        <taxon>Sorbeoconcha</taxon>
        <taxon>Cerithioidea</taxon>
        <taxon>Batillariidae</taxon>
        <taxon>Batillaria</taxon>
    </lineage>
</organism>
<keyword evidence="4 7" id="KW-1133">Transmembrane helix</keyword>
<evidence type="ECO:0000256" key="1">
    <source>
        <dbReference type="ARBA" id="ARBA00004141"/>
    </source>
</evidence>
<gene>
    <name evidence="8" type="ORF">BaRGS_00000135</name>
</gene>
<dbReference type="Pfam" id="PF00335">
    <property type="entry name" value="Tetraspanin"/>
    <property type="match status" value="1"/>
</dbReference>
<evidence type="ECO:0000256" key="7">
    <source>
        <dbReference type="RuleBase" id="RU361218"/>
    </source>
</evidence>
<comment type="caution">
    <text evidence="8">The sequence shown here is derived from an EMBL/GenBank/DDBJ whole genome shotgun (WGS) entry which is preliminary data.</text>
</comment>
<evidence type="ECO:0000256" key="6">
    <source>
        <dbReference type="PIRSR" id="PIRSR002419-1"/>
    </source>
</evidence>
<dbReference type="PANTHER" id="PTHR19282">
    <property type="entry name" value="TETRASPANIN"/>
    <property type="match status" value="1"/>
</dbReference>
<keyword evidence="6" id="KW-1015">Disulfide bond</keyword>
<comment type="similarity">
    <text evidence="2 7">Belongs to the tetraspanin (TM4SF) family.</text>
</comment>
<evidence type="ECO:0000256" key="3">
    <source>
        <dbReference type="ARBA" id="ARBA00022692"/>
    </source>
</evidence>
<proteinExistence type="inferred from homology"/>
<dbReference type="GO" id="GO:0016020">
    <property type="term" value="C:membrane"/>
    <property type="evidence" value="ECO:0007669"/>
    <property type="project" value="UniProtKB-SubCell"/>
</dbReference>
<protein>
    <recommendedName>
        <fullName evidence="7">Tetraspanin</fullName>
    </recommendedName>
</protein>
<feature type="disulfide bond" evidence="6">
    <location>
        <begin position="176"/>
        <end position="213"/>
    </location>
</feature>
<keyword evidence="3 7" id="KW-0812">Transmembrane</keyword>
<dbReference type="AlphaFoldDB" id="A0ABD0MBF2"/>
<evidence type="ECO:0000256" key="2">
    <source>
        <dbReference type="ARBA" id="ARBA00006840"/>
    </source>
</evidence>